<dbReference type="EMBL" id="BALE01000006">
    <property type="protein sequence ID" value="GAN53150.1"/>
    <property type="molecule type" value="Genomic_DNA"/>
</dbReference>
<feature type="compositionally biased region" description="Basic and acidic residues" evidence="1">
    <location>
        <begin position="22"/>
        <end position="44"/>
    </location>
</feature>
<name>A0A0D6MI48_9PROT</name>
<accession>A0A0D6MI48</accession>
<reference evidence="2 3" key="1">
    <citation type="submission" date="2012-10" db="EMBL/GenBank/DDBJ databases">
        <title>Genome sequencing of Tanticharoenia sakaeratensis NBRC 103193.</title>
        <authorList>
            <person name="Azuma Y."/>
            <person name="Hadano H."/>
            <person name="Hirakawa H."/>
            <person name="Matsushita K."/>
        </authorList>
    </citation>
    <scope>NUCLEOTIDE SEQUENCE [LARGE SCALE GENOMIC DNA]</scope>
    <source>
        <strain evidence="2 3">NBRC 103193</strain>
    </source>
</reference>
<dbReference type="STRING" id="1231623.Tasa_006_014"/>
<feature type="region of interest" description="Disordered" evidence="1">
    <location>
        <begin position="1"/>
        <end position="49"/>
    </location>
</feature>
<dbReference type="Proteomes" id="UP000032679">
    <property type="component" value="Unassembled WGS sequence"/>
</dbReference>
<protein>
    <submittedName>
        <fullName evidence="2">Uncharacterized protein</fullName>
    </submittedName>
</protein>
<gene>
    <name evidence="2" type="ORF">Tasa_006_014</name>
</gene>
<comment type="caution">
    <text evidence="2">The sequence shown here is derived from an EMBL/GenBank/DDBJ whole genome shotgun (WGS) entry which is preliminary data.</text>
</comment>
<proteinExistence type="predicted"/>
<organism evidence="2 3">
    <name type="scientific">Tanticharoenia sakaeratensis NBRC 103193</name>
    <dbReference type="NCBI Taxonomy" id="1231623"/>
    <lineage>
        <taxon>Bacteria</taxon>
        <taxon>Pseudomonadati</taxon>
        <taxon>Pseudomonadota</taxon>
        <taxon>Alphaproteobacteria</taxon>
        <taxon>Acetobacterales</taxon>
        <taxon>Acetobacteraceae</taxon>
        <taxon>Tanticharoenia</taxon>
    </lineage>
</organism>
<evidence type="ECO:0000313" key="2">
    <source>
        <dbReference type="EMBL" id="GAN53150.1"/>
    </source>
</evidence>
<sequence length="75" mass="8666">MRLRDRQCARMQGRPARAAKSGADRAEQDRKGDARDRQRHERFQQGEARAAAVFDPPFRTDAYRGSCMCRRRNAA</sequence>
<dbReference type="AlphaFoldDB" id="A0A0D6MI48"/>
<keyword evidence="3" id="KW-1185">Reference proteome</keyword>
<evidence type="ECO:0000313" key="3">
    <source>
        <dbReference type="Proteomes" id="UP000032679"/>
    </source>
</evidence>
<evidence type="ECO:0000256" key="1">
    <source>
        <dbReference type="SAM" id="MobiDB-lite"/>
    </source>
</evidence>